<gene>
    <name evidence="2" type="ORF">BKP64_11025</name>
</gene>
<dbReference type="KEGG" id="msq:BKP64_11025"/>
<accession>A0A1D9GM92</accession>
<organism evidence="2 3">
    <name type="scientific">Marinobacter salinus</name>
    <dbReference type="NCBI Taxonomy" id="1874317"/>
    <lineage>
        <taxon>Bacteria</taxon>
        <taxon>Pseudomonadati</taxon>
        <taxon>Pseudomonadota</taxon>
        <taxon>Gammaproteobacteria</taxon>
        <taxon>Pseudomonadales</taxon>
        <taxon>Marinobacteraceae</taxon>
        <taxon>Marinobacter</taxon>
    </lineage>
</organism>
<feature type="domain" description="Tip attachment protein J HDII-ins2" evidence="1">
    <location>
        <begin position="417"/>
        <end position="499"/>
    </location>
</feature>
<name>A0A1D9GM92_9GAMM</name>
<dbReference type="OrthoDB" id="6243207at2"/>
<dbReference type="Pfam" id="PF24801">
    <property type="entry name" value="FNIII-A_GpJ"/>
    <property type="match status" value="1"/>
</dbReference>
<dbReference type="InterPro" id="IPR055385">
    <property type="entry name" value="GpJ_HDII-ins2"/>
</dbReference>
<sequence length="885" mass="95731">MTIKVYPSVMPGAPEEIYHDHGLTIEDFIAGHAEGYRRGPVQRVSCAVNGEIIDPRYWQDKVIGPRDSVDIRVKPFGDVVQAFINPVAYFSVKAGQAALKYLAPDLPGQNGGGQQGAQIDPATAKANTARPGAVIPQLFGRHIRFPDYLNQTRRYYQDTRTQVLELFLSVTPGEIEPEADLVKIGETPMSELNGVTYQIFPPGADVSGVSNHENWFNSPEVGGTQSGNGIRLRGITFDERTYDGPATASGSTLSGIEVDEPWSAGVSGAVLLTQSVSVADGSGAGVADPITGNFQHLLAGMTVNAISDVGVSGTYVVTSINAGKTEITLETTGGTPLSDLVDGTGISGTMAIDKAGTKYEITAINSPTSVDVKRILASGAADPDWVELPTASVTADIDWQADTFTASKIGPYTACPEGETTSVVEVDILASQGLGTVDGESINARSRTITIEYREQGGAAWTAVSKTVSGATRDQLGWTFPITLPSAMRPEFRFDRVGGEDVSVTSLDRLEVTGLRAKLPTRTSYPDLTTMAVTIVGSEEIASQSENRVNLVGTRKLAPCGGGPIRPTRSIADAVYHMAKSSGYDDSRIDIAELQRLDAIWQPRGDYFDHVFQETTLEEAINTALRAGFAELTAPDGVLTPVRDEPRTQFEQPYSPENMTGPLKRSFKSVDPEEFDGVEVEFFDSRTWTRETVLCLLPGDPGVKLDKIKLDGVTDRTRSWRIGMRRRRAKRYRRWSYSFNTELDALNSNYLSYVPLVDDIPDYGKACVLRGVDSSGATPKLIVSEPMDWQAGETYVVAYRDVYGDLVGPFPATRGDDDFEIIADVDPLPELSPRQEPPHVYFGTAERWSFPALVTEISPGSGLGVGVQATNYDGRVYADDDNAPT</sequence>
<evidence type="ECO:0000313" key="3">
    <source>
        <dbReference type="Proteomes" id="UP000177445"/>
    </source>
</evidence>
<dbReference type="AlphaFoldDB" id="A0A1D9GM92"/>
<dbReference type="EMBL" id="CP017715">
    <property type="protein sequence ID" value="AOY88661.1"/>
    <property type="molecule type" value="Genomic_DNA"/>
</dbReference>
<dbReference type="Proteomes" id="UP000177445">
    <property type="component" value="Chromosome"/>
</dbReference>
<reference evidence="2 3" key="1">
    <citation type="submission" date="2016-10" db="EMBL/GenBank/DDBJ databases">
        <title>Marinobacter salinus sp. nov., a moderately halophilic bacterium isolated from a tidal flat environment.</title>
        <authorList>
            <person name="Park S.-J."/>
        </authorList>
    </citation>
    <scope>NUCLEOTIDE SEQUENCE [LARGE SCALE GENOMIC DNA]</scope>
    <source>
        <strain evidence="2 3">Hb8</strain>
    </source>
</reference>
<dbReference type="NCBIfam" id="NF040662">
    <property type="entry name" value="attach_TipJ_rel"/>
    <property type="match status" value="1"/>
</dbReference>
<proteinExistence type="predicted"/>
<dbReference type="RefSeq" id="WP_070969813.1">
    <property type="nucleotide sequence ID" value="NZ_CP017715.1"/>
</dbReference>
<evidence type="ECO:0000259" key="1">
    <source>
        <dbReference type="Pfam" id="PF24801"/>
    </source>
</evidence>
<protein>
    <recommendedName>
        <fullName evidence="1">Tip attachment protein J HDII-ins2 domain-containing protein</fullName>
    </recommendedName>
</protein>
<evidence type="ECO:0000313" key="2">
    <source>
        <dbReference type="EMBL" id="AOY88661.1"/>
    </source>
</evidence>
<keyword evidence="3" id="KW-1185">Reference proteome</keyword>
<dbReference type="STRING" id="1874317.BKP64_11025"/>